<dbReference type="PANTHER" id="PTHR11439:SF524">
    <property type="entry name" value="RNA-DIRECTED DNA POLYMERASE, PROTEIN KINASE RLK-PELLE-DLSV FAMILY"/>
    <property type="match status" value="1"/>
</dbReference>
<dbReference type="InterPro" id="IPR043502">
    <property type="entry name" value="DNA/RNA_pol_sf"/>
</dbReference>
<evidence type="ECO:0000313" key="2">
    <source>
        <dbReference type="EMBL" id="AEJ07956.1"/>
    </source>
</evidence>
<sequence length="534" mass="59800">MRTRGKSGIAQPVDRLNLHVVPVSPLPRSVRDALSDPNWRSAMQAEFDALIGNDTWSLVPRPPGVNVVTGKWIFRHKLHADRSLDRYKARWVLRGFTPRPGLDYDETFSPVVKPATVRVILSLALSQDWPIHQLDVKNAFLHGTLAETVYCVQPTGFVDSSRPGLVCRLNKSLYGLKQAPRAWHHRFASYLSSIGFVETKSDSSLFIYRRGSDTAYLLLYVDDIVLTASSAQFLRQVIVALQREFAMTDMGQLHHFLGISVTRSAKGMFLSQRQYTLDILERAGMSACKPCSTPVDLHSKLSEDGPPVGDATQYRSLAGALQYLTFTRPDIAYAVQQICLYMHDPREPHLAALKRILRYLQGTTTLGLTMCRSSPTELVVYTDADWAGCPDTRRSTSGYAVFLGDNLVSWSSKRQHTVSRSSAEAEYRAVANGVAEATWLRQLLLELQRPPRRATLVYCDNVSAVYLSSNPVQHQRTKHVEIDLHFVRVKVALGHVRVTHVPTTSQYADVFTKGLPTSVFQEFRSSLTVSDAPD</sequence>
<dbReference type="EMBL" id="HM596860">
    <property type="protein sequence ID" value="AEJ07956.1"/>
    <property type="molecule type" value="Genomic_DNA"/>
</dbReference>
<organism evidence="2">
    <name type="scientific">Sorghum propinquum</name>
    <name type="common">Sorghum</name>
    <dbReference type="NCBI Taxonomy" id="132711"/>
    <lineage>
        <taxon>Eukaryota</taxon>
        <taxon>Viridiplantae</taxon>
        <taxon>Streptophyta</taxon>
        <taxon>Embryophyta</taxon>
        <taxon>Tracheophyta</taxon>
        <taxon>Spermatophyta</taxon>
        <taxon>Magnoliopsida</taxon>
        <taxon>Liliopsida</taxon>
        <taxon>Poales</taxon>
        <taxon>Poaceae</taxon>
        <taxon>PACMAD clade</taxon>
        <taxon>Panicoideae</taxon>
        <taxon>Andropogonodae</taxon>
        <taxon>Andropogoneae</taxon>
        <taxon>Sorghinae</taxon>
        <taxon>Sorghum</taxon>
    </lineage>
</organism>
<dbReference type="AlphaFoldDB" id="I6M4Y0"/>
<dbReference type="Pfam" id="PF07727">
    <property type="entry name" value="RVT_2"/>
    <property type="match status" value="1"/>
</dbReference>
<reference evidence="2" key="1">
    <citation type="journal article" date="2012" name="Plant J.">
        <title>Dynamic evolution of bz orthologous regions in the Andropogoneae and other grasses.</title>
        <authorList>
            <person name="Wang Q."/>
            <person name="Dooner H.K."/>
        </authorList>
    </citation>
    <scope>NUCLEOTIDE SEQUENCE</scope>
</reference>
<proteinExistence type="predicted"/>
<dbReference type="InterPro" id="IPR013103">
    <property type="entry name" value="RVT_2"/>
</dbReference>
<name>I6M4Y0_SORPR</name>
<dbReference type="PANTHER" id="PTHR11439">
    <property type="entry name" value="GAG-POL-RELATED RETROTRANSPOSON"/>
    <property type="match status" value="1"/>
</dbReference>
<accession>I6M4Y0</accession>
<feature type="domain" description="Reverse transcriptase Ty1/copia-type" evidence="1">
    <location>
        <begin position="53"/>
        <end position="295"/>
    </location>
</feature>
<dbReference type="CDD" id="cd09272">
    <property type="entry name" value="RNase_HI_RT_Ty1"/>
    <property type="match status" value="1"/>
</dbReference>
<dbReference type="SUPFAM" id="SSF56672">
    <property type="entry name" value="DNA/RNA polymerases"/>
    <property type="match status" value="1"/>
</dbReference>
<protein>
    <submittedName>
        <fullName evidence="2">Putative polyprotein</fullName>
    </submittedName>
</protein>
<evidence type="ECO:0000259" key="1">
    <source>
        <dbReference type="Pfam" id="PF07727"/>
    </source>
</evidence>